<keyword evidence="5" id="KW-1133">Transmembrane helix</keyword>
<dbReference type="SUPFAM" id="SSF50978">
    <property type="entry name" value="WD40 repeat-like"/>
    <property type="match status" value="1"/>
</dbReference>
<name>A0A1R2CE39_9CILI</name>
<evidence type="ECO:0000256" key="4">
    <source>
        <dbReference type="SAM" id="Coils"/>
    </source>
</evidence>
<keyword evidence="1 3" id="KW-0853">WD repeat</keyword>
<keyword evidence="5" id="KW-0472">Membrane</keyword>
<evidence type="ECO:0000313" key="6">
    <source>
        <dbReference type="EMBL" id="OMJ87263.1"/>
    </source>
</evidence>
<evidence type="ECO:0000256" key="1">
    <source>
        <dbReference type="ARBA" id="ARBA00022574"/>
    </source>
</evidence>
<feature type="coiled-coil region" evidence="4">
    <location>
        <begin position="1152"/>
        <end position="1179"/>
    </location>
</feature>
<dbReference type="InterPro" id="IPR001680">
    <property type="entry name" value="WD40_rpt"/>
</dbReference>
<dbReference type="EMBL" id="MPUH01000181">
    <property type="protein sequence ID" value="OMJ87263.1"/>
    <property type="molecule type" value="Genomic_DNA"/>
</dbReference>
<evidence type="ECO:0000256" key="5">
    <source>
        <dbReference type="SAM" id="Phobius"/>
    </source>
</evidence>
<sequence>MSGVPLLNQSPQPISPSDAINSFISKLEEGLKPSFEFSGHKNPIRALSLSSDFLATGSADKSISIWSISEKRLLANLTGHQNWVISLGFTKDNKYLISGSGDGTLKYWDLENYQEVLSFKAHSGTIACLAVSNYYVFTGSSDKTAKLWIRNSENEEFTFVGHTEPVYCLVVSEDEKFLYTGSRDYTIKVWNIDHRVLECTFNGHSHWVYCLSLSANGKFLVSGSEDKTVRIWSLLERAEKFVYRGHLHTITSVAVTSDDKYIISGSDSVIKVWSVEDQHELFTTRTHKGFVRCVASTLDRKYIVSAGDDNLVKFWDISDILAKNQFLGHTAAISTLDSNTKYVVSGSEDKTWKLWNISGELLHTYQGHKDRIFCVQISFDSQFIASSSADRTIKVYNIVNKSDLTLTGYDGWIRCILWRNDLSNTSNNSDFIYSGCDDYTIYITSISKKDIVGKLVGHQNAVYCLSLSKDSKTLYSGSADRSIIAWDLNLNSIIYIFEGHRDNVTGLCLNSTDSNLISASSDCSVKVWNLFLRREEFSFNAHEKPITSLCLNSETGLIFTSSEDFSIKSWNIIEKREEYSILTSNSISCLTTIGNSIIGGSKDKIISLWDIEDYKGLNLKAHPYQSNFDFTSAVCNYAITLQSLNSSQASLPFGNDLFTLVHIFAHQGDEDKLSKVLNSGPRIRTDRFGRSPIYYSIKKQSQPCTDMLLKYLISISEDSQRYLNETYALRSDLIELIYNSSAVLPEFLSSLLIIQSKCFAQPSEALAIVRRSCLQKVYIDDFTVTKTEVPIEQKANLEILLQFQTTGFKLPEVLGSIESLKMLKALLDSRNKKIFESTLVQYYVRSKWNNLWTCAFIYTLLIWFNLILILVFTTDILFDFWLKITFVIINILLISVEIVQLANSSISEYFTSFWNWVDLIRFILSIAWLWLKWENLVFSVLTWFMIFVNFMKGVTGFRAFDKTRFYVRLFFRSFKDISYFLLIFFYSTVGFGLLFASNKVLTTDQLIRYIWLSPFDLNLGNFESNESLSLDYLGFFIASIVNVIVLLSLLISILGDSFDRFRLEAVEIDHIEMAELVYDLELLLFWRNNSNFSSYMQICDTTRMSYQIDEWEGSAKAIEMNISKSFDRRLKIVETEIRNNHGVLSGNIQTLESIMAKNNESLEKKINNLEKKLNQLLEAVSK</sequence>
<protein>
    <submittedName>
        <fullName evidence="6">Uncharacterized protein</fullName>
    </submittedName>
</protein>
<dbReference type="Proteomes" id="UP000187209">
    <property type="component" value="Unassembled WGS sequence"/>
</dbReference>
<accession>A0A1R2CE39</accession>
<feature type="repeat" description="WD" evidence="3">
    <location>
        <begin position="497"/>
        <end position="530"/>
    </location>
</feature>
<feature type="repeat" description="WD" evidence="3">
    <location>
        <begin position="365"/>
        <end position="406"/>
    </location>
</feature>
<dbReference type="SMART" id="SM00320">
    <property type="entry name" value="WD40"/>
    <property type="match status" value="14"/>
</dbReference>
<feature type="repeat" description="WD" evidence="3">
    <location>
        <begin position="159"/>
        <end position="193"/>
    </location>
</feature>
<feature type="repeat" description="WD" evidence="3">
    <location>
        <begin position="119"/>
        <end position="148"/>
    </location>
</feature>
<dbReference type="Pfam" id="PF00400">
    <property type="entry name" value="WD40"/>
    <property type="match status" value="12"/>
</dbReference>
<dbReference type="SUPFAM" id="SSF50998">
    <property type="entry name" value="Quinoprotein alcohol dehydrogenase-like"/>
    <property type="match status" value="1"/>
</dbReference>
<dbReference type="PROSITE" id="PS50082">
    <property type="entry name" value="WD_REPEATS_2"/>
    <property type="match status" value="12"/>
</dbReference>
<feature type="repeat" description="WD" evidence="3">
    <location>
        <begin position="539"/>
        <end position="580"/>
    </location>
</feature>
<feature type="transmembrane region" description="Helical" evidence="5">
    <location>
        <begin position="977"/>
        <end position="996"/>
    </location>
</feature>
<evidence type="ECO:0000313" key="7">
    <source>
        <dbReference type="Proteomes" id="UP000187209"/>
    </source>
</evidence>
<dbReference type="AlphaFoldDB" id="A0A1R2CE39"/>
<feature type="transmembrane region" description="Helical" evidence="5">
    <location>
        <begin position="880"/>
        <end position="901"/>
    </location>
</feature>
<proteinExistence type="predicted"/>
<feature type="repeat" description="WD" evidence="3">
    <location>
        <begin position="201"/>
        <end position="234"/>
    </location>
</feature>
<organism evidence="6 7">
    <name type="scientific">Stentor coeruleus</name>
    <dbReference type="NCBI Taxonomy" id="5963"/>
    <lineage>
        <taxon>Eukaryota</taxon>
        <taxon>Sar</taxon>
        <taxon>Alveolata</taxon>
        <taxon>Ciliophora</taxon>
        <taxon>Postciliodesmatophora</taxon>
        <taxon>Heterotrichea</taxon>
        <taxon>Heterotrichida</taxon>
        <taxon>Stentoridae</taxon>
        <taxon>Stentor</taxon>
    </lineage>
</organism>
<dbReference type="PANTHER" id="PTHR19848:SF8">
    <property type="entry name" value="F-BOX AND WD REPEAT DOMAIN CONTAINING 7"/>
    <property type="match status" value="1"/>
</dbReference>
<feature type="transmembrane region" description="Helical" evidence="5">
    <location>
        <begin position="937"/>
        <end position="957"/>
    </location>
</feature>
<feature type="repeat" description="WD" evidence="3">
    <location>
        <begin position="37"/>
        <end position="76"/>
    </location>
</feature>
<evidence type="ECO:0000256" key="2">
    <source>
        <dbReference type="ARBA" id="ARBA00022737"/>
    </source>
</evidence>
<reference evidence="6 7" key="1">
    <citation type="submission" date="2016-11" db="EMBL/GenBank/DDBJ databases">
        <title>The macronuclear genome of Stentor coeruleus: a giant cell with tiny introns.</title>
        <authorList>
            <person name="Slabodnick M."/>
            <person name="Ruby J.G."/>
            <person name="Reiff S.B."/>
            <person name="Swart E.C."/>
            <person name="Gosai S."/>
            <person name="Prabakaran S."/>
            <person name="Witkowska E."/>
            <person name="Larue G.E."/>
            <person name="Fisher S."/>
            <person name="Freeman R.M."/>
            <person name="Gunawardena J."/>
            <person name="Chu W."/>
            <person name="Stover N.A."/>
            <person name="Gregory B.D."/>
            <person name="Nowacki M."/>
            <person name="Derisi J."/>
            <person name="Roy S.W."/>
            <person name="Marshall W.F."/>
            <person name="Sood P."/>
        </authorList>
    </citation>
    <scope>NUCLEOTIDE SEQUENCE [LARGE SCALE GENOMIC DNA]</scope>
    <source>
        <strain evidence="6">WM001</strain>
    </source>
</reference>
<dbReference type="InterPro" id="IPR011045">
    <property type="entry name" value="N2O_reductase_N"/>
</dbReference>
<dbReference type="InterPro" id="IPR011047">
    <property type="entry name" value="Quinoprotein_ADH-like_sf"/>
</dbReference>
<keyword evidence="5" id="KW-0812">Transmembrane</keyword>
<feature type="repeat" description="WD" evidence="3">
    <location>
        <begin position="455"/>
        <end position="496"/>
    </location>
</feature>
<dbReference type="PROSITE" id="PS50294">
    <property type="entry name" value="WD_REPEATS_REGION"/>
    <property type="match status" value="10"/>
</dbReference>
<keyword evidence="4" id="KW-0175">Coiled coil</keyword>
<feature type="transmembrane region" description="Helical" evidence="5">
    <location>
        <begin position="851"/>
        <end position="874"/>
    </location>
</feature>
<dbReference type="InterPro" id="IPR019775">
    <property type="entry name" value="WD40_repeat_CS"/>
</dbReference>
<dbReference type="PRINTS" id="PR00320">
    <property type="entry name" value="GPROTEINBRPT"/>
</dbReference>
<evidence type="ECO:0000256" key="3">
    <source>
        <dbReference type="PROSITE-ProRule" id="PRU00221"/>
    </source>
</evidence>
<feature type="transmembrane region" description="Helical" evidence="5">
    <location>
        <begin position="1032"/>
        <end position="1054"/>
    </location>
</feature>
<keyword evidence="2" id="KW-0677">Repeat</keyword>
<feature type="repeat" description="WD" evidence="3">
    <location>
        <begin position="243"/>
        <end position="283"/>
    </location>
</feature>
<dbReference type="Gene3D" id="2.130.10.10">
    <property type="entry name" value="YVTN repeat-like/Quinoprotein amine dehydrogenase"/>
    <property type="match status" value="4"/>
</dbReference>
<feature type="repeat" description="WD" evidence="3">
    <location>
        <begin position="284"/>
        <end position="318"/>
    </location>
</feature>
<gene>
    <name evidence="6" type="ORF">SteCoe_11030</name>
</gene>
<feature type="repeat" description="WD" evidence="3">
    <location>
        <begin position="326"/>
        <end position="358"/>
    </location>
</feature>
<dbReference type="InterPro" id="IPR020472">
    <property type="entry name" value="WD40_PAC1"/>
</dbReference>
<comment type="caution">
    <text evidence="6">The sequence shown here is derived from an EMBL/GenBank/DDBJ whole genome shotgun (WGS) entry which is preliminary data.</text>
</comment>
<dbReference type="OrthoDB" id="321401at2759"/>
<dbReference type="CDD" id="cd00200">
    <property type="entry name" value="WD40"/>
    <property type="match status" value="2"/>
</dbReference>
<feature type="repeat" description="WD" evidence="3">
    <location>
        <begin position="77"/>
        <end position="118"/>
    </location>
</feature>
<dbReference type="PANTHER" id="PTHR19848">
    <property type="entry name" value="WD40 REPEAT PROTEIN"/>
    <property type="match status" value="1"/>
</dbReference>
<dbReference type="SUPFAM" id="SSF50974">
    <property type="entry name" value="Nitrous oxide reductase, N-terminal domain"/>
    <property type="match status" value="1"/>
</dbReference>
<dbReference type="InterPro" id="IPR036322">
    <property type="entry name" value="WD40_repeat_dom_sf"/>
</dbReference>
<keyword evidence="7" id="KW-1185">Reference proteome</keyword>
<dbReference type="InterPro" id="IPR015943">
    <property type="entry name" value="WD40/YVTN_repeat-like_dom_sf"/>
</dbReference>
<dbReference type="PROSITE" id="PS00678">
    <property type="entry name" value="WD_REPEATS_1"/>
    <property type="match status" value="6"/>
</dbReference>